<evidence type="ECO:0000313" key="2">
    <source>
        <dbReference type="Proteomes" id="UP000186096"/>
    </source>
</evidence>
<dbReference type="STRING" id="58117.SAMN05421833_10974"/>
<evidence type="ECO:0008006" key="3">
    <source>
        <dbReference type="Google" id="ProtNLM"/>
    </source>
</evidence>
<dbReference type="RefSeq" id="WP_030509634.1">
    <property type="nucleotide sequence ID" value="NZ_FTNI01000009.1"/>
</dbReference>
<keyword evidence="2" id="KW-1185">Reference proteome</keyword>
<dbReference type="Pfam" id="PF18844">
    <property type="entry name" value="baeRF_family2"/>
    <property type="match status" value="1"/>
</dbReference>
<dbReference type="InterPro" id="IPR040701">
    <property type="entry name" value="Bact_RF_family2"/>
</dbReference>
<reference evidence="2" key="1">
    <citation type="submission" date="2017-01" db="EMBL/GenBank/DDBJ databases">
        <authorList>
            <person name="Varghese N."/>
            <person name="Submissions S."/>
        </authorList>
    </citation>
    <scope>NUCLEOTIDE SEQUENCE [LARGE SCALE GENOMIC DNA]</scope>
    <source>
        <strain evidence="2">ATCC 12950</strain>
    </source>
</reference>
<proteinExistence type="predicted"/>
<dbReference type="GeneID" id="97500769"/>
<gene>
    <name evidence="1" type="ORF">SAMN05421833_10974</name>
</gene>
<sequence length="357" mass="38923">MRLDFIRGLYERSGPYASVYVDTDRSSEGAANVVQRRWAQLRERLAEEGAPASALDPIGELMSDPVWAAPGRAAFARDGEVVFTEALAHRPRRQTARWSPLPHVVPLLAQRGEHVPHVEVLADRAGGDVTVVADGRRRELTVEVADPDRSLQKTGQGGRSQANFDREVEEGWRRNAVALAEVVEKEAHGIGAEVVVLAGDPKARGLVTDYLAKDVVRRLTVAEHGSRAPGADLDHFRRAVEGACRAWTERRCEELLDTYAAGNAVAGLTETARALRDRRVGTVLMHDDPSSTAMMWIGPEPTQLSTDPAELAAWGVGEPMRERADAALARAVAATDAELWFVPRLESPDGIGALLRF</sequence>
<organism evidence="1 2">
    <name type="scientific">Microbispora rosea</name>
    <dbReference type="NCBI Taxonomy" id="58117"/>
    <lineage>
        <taxon>Bacteria</taxon>
        <taxon>Bacillati</taxon>
        <taxon>Actinomycetota</taxon>
        <taxon>Actinomycetes</taxon>
        <taxon>Streptosporangiales</taxon>
        <taxon>Streptosporangiaceae</taxon>
        <taxon>Microbispora</taxon>
    </lineage>
</organism>
<dbReference type="EMBL" id="FTNI01000009">
    <property type="protein sequence ID" value="SIR44777.1"/>
    <property type="molecule type" value="Genomic_DNA"/>
</dbReference>
<name>A0A1N7B087_9ACTN</name>
<protein>
    <recommendedName>
        <fullName evidence="3">Peptide chain release factor 1</fullName>
    </recommendedName>
</protein>
<dbReference type="AlphaFoldDB" id="A0A1N7B087"/>
<dbReference type="SUPFAM" id="SSF53137">
    <property type="entry name" value="Translational machinery components"/>
    <property type="match status" value="1"/>
</dbReference>
<evidence type="ECO:0000313" key="1">
    <source>
        <dbReference type="EMBL" id="SIR44777.1"/>
    </source>
</evidence>
<dbReference type="Proteomes" id="UP000186096">
    <property type="component" value="Unassembled WGS sequence"/>
</dbReference>
<accession>A0A1N7B087</accession>
<dbReference type="OrthoDB" id="5179393at2"/>